<evidence type="ECO:0000313" key="4">
    <source>
        <dbReference type="Proteomes" id="UP000231057"/>
    </source>
</evidence>
<dbReference type="InterPro" id="IPR000253">
    <property type="entry name" value="FHA_dom"/>
</dbReference>
<organism evidence="3 4">
    <name type="scientific">Parathermosynechococcus lividus PCC 6715</name>
    <dbReference type="NCBI Taxonomy" id="1917166"/>
    <lineage>
        <taxon>Bacteria</taxon>
        <taxon>Bacillati</taxon>
        <taxon>Cyanobacteriota</taxon>
        <taxon>Cyanophyceae</taxon>
        <taxon>Acaryochloridales</taxon>
        <taxon>Thermosynechococcaceae</taxon>
        <taxon>Parathermosynechococcus</taxon>
    </lineage>
</organism>
<accession>A0A2D2Q0Z9</accession>
<dbReference type="EMBL" id="CP018092">
    <property type="protein sequence ID" value="ATS18195.1"/>
    <property type="molecule type" value="Genomic_DNA"/>
</dbReference>
<gene>
    <name evidence="3" type="ORF">BRW62_04865</name>
</gene>
<dbReference type="RefSeq" id="WP_099798546.1">
    <property type="nucleotide sequence ID" value="NZ_CP018092.1"/>
</dbReference>
<keyword evidence="1" id="KW-0472">Membrane</keyword>
<dbReference type="PROSITE" id="PS50006">
    <property type="entry name" value="FHA_DOMAIN"/>
    <property type="match status" value="1"/>
</dbReference>
<reference evidence="3 4" key="1">
    <citation type="submission" date="2016-11" db="EMBL/GenBank/DDBJ databases">
        <title>Complete genome sequence of thermophilic cyanobacteria strain Synechococcus sp. PCC6715.</title>
        <authorList>
            <person name="Tang J."/>
            <person name="Daroch M."/>
            <person name="Liang Y."/>
            <person name="Jiang D."/>
            <person name="Shah M."/>
        </authorList>
    </citation>
    <scope>NUCLEOTIDE SEQUENCE [LARGE SCALE GENOMIC DNA]</scope>
    <source>
        <strain evidence="3 4">PCC 6715</strain>
    </source>
</reference>
<dbReference type="SUPFAM" id="SSF49879">
    <property type="entry name" value="SMAD/FHA domain"/>
    <property type="match status" value="1"/>
</dbReference>
<dbReference type="SMART" id="SM00240">
    <property type="entry name" value="FHA"/>
    <property type="match status" value="1"/>
</dbReference>
<reference evidence="4" key="2">
    <citation type="journal article" date="2022" name="Front. Microbiol.">
        <title>Comparative Genomic Analysis Revealed Distinct Molecular Components and Organization of CO2-Concentrating Mechanism in Thermophilic Cyanobacteria.</title>
        <authorList>
            <person name="Tang J."/>
            <person name="Zhou H."/>
            <person name="Yao D."/>
            <person name="Riaz S."/>
            <person name="You D."/>
            <person name="Klepacz-Smolka A."/>
            <person name="Daroch M."/>
        </authorList>
    </citation>
    <scope>NUCLEOTIDE SEQUENCE [LARGE SCALE GENOMIC DNA]</scope>
    <source>
        <strain evidence="4">PCC 6715</strain>
    </source>
</reference>
<dbReference type="Proteomes" id="UP000231057">
    <property type="component" value="Chromosome"/>
</dbReference>
<evidence type="ECO:0000256" key="1">
    <source>
        <dbReference type="SAM" id="Phobius"/>
    </source>
</evidence>
<dbReference type="Gene3D" id="2.60.200.20">
    <property type="match status" value="1"/>
</dbReference>
<dbReference type="KEGG" id="slw:BRW62_04865"/>
<proteinExistence type="predicted"/>
<evidence type="ECO:0000313" key="3">
    <source>
        <dbReference type="EMBL" id="ATS18195.1"/>
    </source>
</evidence>
<feature type="domain" description="FHA" evidence="2">
    <location>
        <begin position="28"/>
        <end position="86"/>
    </location>
</feature>
<dbReference type="OrthoDB" id="510956at2"/>
<keyword evidence="1" id="KW-0812">Transmembrane</keyword>
<keyword evidence="4" id="KW-1185">Reference proteome</keyword>
<evidence type="ECO:0000259" key="2">
    <source>
        <dbReference type="PROSITE" id="PS50006"/>
    </source>
</evidence>
<name>A0A2D2Q0Z9_PARLV</name>
<protein>
    <recommendedName>
        <fullName evidence="2">FHA domain-containing protein</fullName>
    </recommendedName>
</protein>
<sequence length="216" mass="23491">MDSNSEYHLLNIEDETGKRTIPLDAATYSVGRDASNAIVIQGHGVSRQHALLLRLPSPSGYRYRIVDGNADGKRSANGILVNGKRVQSHNLNPGDEISFGGHVKAHYTTVSMAEAEFTKYLNSINYHSIKAVPLTTTATIVDEEQEHEGVEETNFNAVPPPMVEKTVRFTPSPPPQSPLLWIVVIAVTVALVLGIGVAVWQQQPPPEQAPPTQPKS</sequence>
<dbReference type="Pfam" id="PF00498">
    <property type="entry name" value="FHA"/>
    <property type="match status" value="1"/>
</dbReference>
<keyword evidence="1" id="KW-1133">Transmembrane helix</keyword>
<feature type="transmembrane region" description="Helical" evidence="1">
    <location>
        <begin position="179"/>
        <end position="200"/>
    </location>
</feature>
<dbReference type="InterPro" id="IPR008984">
    <property type="entry name" value="SMAD_FHA_dom_sf"/>
</dbReference>
<dbReference type="AlphaFoldDB" id="A0A2D2Q0Z9"/>